<accession>A0A4Y2PXC2</accession>
<dbReference type="EMBL" id="BGPR01012401">
    <property type="protein sequence ID" value="GBN55901.1"/>
    <property type="molecule type" value="Genomic_DNA"/>
</dbReference>
<dbReference type="Proteomes" id="UP000499080">
    <property type="component" value="Unassembled WGS sequence"/>
</dbReference>
<gene>
    <name evidence="1" type="ORF">AVEN_82679_1</name>
</gene>
<sequence length="79" mass="8681">MKASNAICPKMFSPTHFDGKNPATSSFEASKCAGDRGSKDRSPYCCSLIPPIPPLTRRISDFLASLRGFNLDRFFDVPP</sequence>
<name>A0A4Y2PXC2_ARAVE</name>
<organism evidence="1 2">
    <name type="scientific">Araneus ventricosus</name>
    <name type="common">Orbweaver spider</name>
    <name type="synonym">Epeira ventricosa</name>
    <dbReference type="NCBI Taxonomy" id="182803"/>
    <lineage>
        <taxon>Eukaryota</taxon>
        <taxon>Metazoa</taxon>
        <taxon>Ecdysozoa</taxon>
        <taxon>Arthropoda</taxon>
        <taxon>Chelicerata</taxon>
        <taxon>Arachnida</taxon>
        <taxon>Araneae</taxon>
        <taxon>Araneomorphae</taxon>
        <taxon>Entelegynae</taxon>
        <taxon>Araneoidea</taxon>
        <taxon>Araneidae</taxon>
        <taxon>Araneus</taxon>
    </lineage>
</organism>
<keyword evidence="2" id="KW-1185">Reference proteome</keyword>
<evidence type="ECO:0000313" key="1">
    <source>
        <dbReference type="EMBL" id="GBN55901.1"/>
    </source>
</evidence>
<protein>
    <submittedName>
        <fullName evidence="1">Uncharacterized protein</fullName>
    </submittedName>
</protein>
<comment type="caution">
    <text evidence="1">The sequence shown here is derived from an EMBL/GenBank/DDBJ whole genome shotgun (WGS) entry which is preliminary data.</text>
</comment>
<evidence type="ECO:0000313" key="2">
    <source>
        <dbReference type="Proteomes" id="UP000499080"/>
    </source>
</evidence>
<proteinExistence type="predicted"/>
<dbReference type="AlphaFoldDB" id="A0A4Y2PXC2"/>
<reference evidence="1 2" key="1">
    <citation type="journal article" date="2019" name="Sci. Rep.">
        <title>Orb-weaving spider Araneus ventricosus genome elucidates the spidroin gene catalogue.</title>
        <authorList>
            <person name="Kono N."/>
            <person name="Nakamura H."/>
            <person name="Ohtoshi R."/>
            <person name="Moran D.A.P."/>
            <person name="Shinohara A."/>
            <person name="Yoshida Y."/>
            <person name="Fujiwara M."/>
            <person name="Mori M."/>
            <person name="Tomita M."/>
            <person name="Arakawa K."/>
        </authorList>
    </citation>
    <scope>NUCLEOTIDE SEQUENCE [LARGE SCALE GENOMIC DNA]</scope>
</reference>